<accession>A0A1F5C9I4</accession>
<comment type="caution">
    <text evidence="1">The sequence shown here is derived from an EMBL/GenBank/DDBJ whole genome shotgun (WGS) entry which is preliminary data.</text>
</comment>
<organism evidence="1 2">
    <name type="scientific">Candidatus Azambacteria bacterium RIFCSPLOWO2_01_FULL_37_9</name>
    <dbReference type="NCBI Taxonomy" id="1797297"/>
    <lineage>
        <taxon>Bacteria</taxon>
        <taxon>Candidatus Azamiibacteriota</taxon>
    </lineage>
</organism>
<evidence type="ECO:0000313" key="2">
    <source>
        <dbReference type="Proteomes" id="UP000177947"/>
    </source>
</evidence>
<gene>
    <name evidence="1" type="ORF">A2907_00210</name>
</gene>
<protein>
    <recommendedName>
        <fullName evidence="3">Protein kinase domain-containing protein</fullName>
    </recommendedName>
</protein>
<dbReference type="Proteomes" id="UP000177947">
    <property type="component" value="Unassembled WGS sequence"/>
</dbReference>
<sequence length="213" mass="25121">MPIRVILLGYPKSLILYMDNLPYNKNLIGKFIAIGAENVVYSYNEGREVIKFPTFFSLRYNWNSQQYCKEIQDGYEMLKKYLPERLNKSNLHIYERSGKMTYLILEPFIHGKALSKNDLKNGDVKRQFLEIIAAKNQLESKENLFVDLFGSWGLWLSGRWKISNLLLDKQNQKLYLVDIGTARINDGRFIIRILVRLAKRIQDNLLKKYLNYV</sequence>
<name>A0A1F5C9I4_9BACT</name>
<reference evidence="1 2" key="1">
    <citation type="journal article" date="2016" name="Nat. Commun.">
        <title>Thousands of microbial genomes shed light on interconnected biogeochemical processes in an aquifer system.</title>
        <authorList>
            <person name="Anantharaman K."/>
            <person name="Brown C.T."/>
            <person name="Hug L.A."/>
            <person name="Sharon I."/>
            <person name="Castelle C.J."/>
            <person name="Probst A.J."/>
            <person name="Thomas B.C."/>
            <person name="Singh A."/>
            <person name="Wilkins M.J."/>
            <person name="Karaoz U."/>
            <person name="Brodie E.L."/>
            <person name="Williams K.H."/>
            <person name="Hubbard S.S."/>
            <person name="Banfield J.F."/>
        </authorList>
    </citation>
    <scope>NUCLEOTIDE SEQUENCE [LARGE SCALE GENOMIC DNA]</scope>
</reference>
<evidence type="ECO:0008006" key="3">
    <source>
        <dbReference type="Google" id="ProtNLM"/>
    </source>
</evidence>
<dbReference type="AlphaFoldDB" id="A0A1F5C9I4"/>
<proteinExistence type="predicted"/>
<evidence type="ECO:0000313" key="1">
    <source>
        <dbReference type="EMBL" id="OGD39514.1"/>
    </source>
</evidence>
<dbReference type="EMBL" id="MEYQ01000004">
    <property type="protein sequence ID" value="OGD39514.1"/>
    <property type="molecule type" value="Genomic_DNA"/>
</dbReference>